<evidence type="ECO:0000313" key="3">
    <source>
        <dbReference type="Proteomes" id="UP000233837"/>
    </source>
</evidence>
<gene>
    <name evidence="2" type="ORF">MA16_Dca021584</name>
</gene>
<dbReference type="AlphaFoldDB" id="A0A2I0VKM6"/>
<reference evidence="2 3" key="1">
    <citation type="journal article" date="2016" name="Sci. Rep.">
        <title>The Dendrobium catenatum Lindl. genome sequence provides insights into polysaccharide synthase, floral development and adaptive evolution.</title>
        <authorList>
            <person name="Zhang G.Q."/>
            <person name="Xu Q."/>
            <person name="Bian C."/>
            <person name="Tsai W.C."/>
            <person name="Yeh C.M."/>
            <person name="Liu K.W."/>
            <person name="Yoshida K."/>
            <person name="Zhang L.S."/>
            <person name="Chang S.B."/>
            <person name="Chen F."/>
            <person name="Shi Y."/>
            <person name="Su Y.Y."/>
            <person name="Zhang Y.Q."/>
            <person name="Chen L.J."/>
            <person name="Yin Y."/>
            <person name="Lin M."/>
            <person name="Huang H."/>
            <person name="Deng H."/>
            <person name="Wang Z.W."/>
            <person name="Zhu S.L."/>
            <person name="Zhao X."/>
            <person name="Deng C."/>
            <person name="Niu S.C."/>
            <person name="Huang J."/>
            <person name="Wang M."/>
            <person name="Liu G.H."/>
            <person name="Yang H.J."/>
            <person name="Xiao X.J."/>
            <person name="Hsiao Y.Y."/>
            <person name="Wu W.L."/>
            <person name="Chen Y.Y."/>
            <person name="Mitsuda N."/>
            <person name="Ohme-Takagi M."/>
            <person name="Luo Y.B."/>
            <person name="Van de Peer Y."/>
            <person name="Liu Z.J."/>
        </authorList>
    </citation>
    <scope>NUCLEOTIDE SEQUENCE [LARGE SCALE GENOMIC DNA]</scope>
    <source>
        <tissue evidence="2">The whole plant</tissue>
    </source>
</reference>
<accession>A0A2I0VKM6</accession>
<feature type="region of interest" description="Disordered" evidence="1">
    <location>
        <begin position="1"/>
        <end position="39"/>
    </location>
</feature>
<keyword evidence="3" id="KW-1185">Reference proteome</keyword>
<protein>
    <submittedName>
        <fullName evidence="2">Uncharacterized protein</fullName>
    </submittedName>
</protein>
<proteinExistence type="predicted"/>
<sequence length="177" mass="20283">MKKFTATCCGSSDVNVQRPRRSVKHSKKTTERSSGETSNKLNEQVLWAKKYPNSYSVSDARFLTDGDPHSIVISFEGEGRTQMKLTIDDEMVYEVETKEARRGKLELHTSEGMVVDFFWDLVAVPKKFSFYTREFSSNTRTVAGSFSRGSLEEEIAYYVDPWQFSYNHIHALEILGI</sequence>
<dbReference type="Proteomes" id="UP000233837">
    <property type="component" value="Unassembled WGS sequence"/>
</dbReference>
<name>A0A2I0VKM6_9ASPA</name>
<organism evidence="2 3">
    <name type="scientific">Dendrobium catenatum</name>
    <dbReference type="NCBI Taxonomy" id="906689"/>
    <lineage>
        <taxon>Eukaryota</taxon>
        <taxon>Viridiplantae</taxon>
        <taxon>Streptophyta</taxon>
        <taxon>Embryophyta</taxon>
        <taxon>Tracheophyta</taxon>
        <taxon>Spermatophyta</taxon>
        <taxon>Magnoliopsida</taxon>
        <taxon>Liliopsida</taxon>
        <taxon>Asparagales</taxon>
        <taxon>Orchidaceae</taxon>
        <taxon>Epidendroideae</taxon>
        <taxon>Malaxideae</taxon>
        <taxon>Dendrobiinae</taxon>
        <taxon>Dendrobium</taxon>
    </lineage>
</organism>
<evidence type="ECO:0000256" key="1">
    <source>
        <dbReference type="SAM" id="MobiDB-lite"/>
    </source>
</evidence>
<dbReference type="EMBL" id="KZ503457">
    <property type="protein sequence ID" value="PKU63955.1"/>
    <property type="molecule type" value="Genomic_DNA"/>
</dbReference>
<reference evidence="2 3" key="2">
    <citation type="journal article" date="2017" name="Nature">
        <title>The Apostasia genome and the evolution of orchids.</title>
        <authorList>
            <person name="Zhang G.Q."/>
            <person name="Liu K.W."/>
            <person name="Li Z."/>
            <person name="Lohaus R."/>
            <person name="Hsiao Y.Y."/>
            <person name="Niu S.C."/>
            <person name="Wang J.Y."/>
            <person name="Lin Y.C."/>
            <person name="Xu Q."/>
            <person name="Chen L.J."/>
            <person name="Yoshida K."/>
            <person name="Fujiwara S."/>
            <person name="Wang Z.W."/>
            <person name="Zhang Y.Q."/>
            <person name="Mitsuda N."/>
            <person name="Wang M."/>
            <person name="Liu G.H."/>
            <person name="Pecoraro L."/>
            <person name="Huang H.X."/>
            <person name="Xiao X.J."/>
            <person name="Lin M."/>
            <person name="Wu X.Y."/>
            <person name="Wu W.L."/>
            <person name="Chen Y.Y."/>
            <person name="Chang S.B."/>
            <person name="Sakamoto S."/>
            <person name="Ohme-Takagi M."/>
            <person name="Yagi M."/>
            <person name="Zeng S.J."/>
            <person name="Shen C.Y."/>
            <person name="Yeh C.M."/>
            <person name="Luo Y.B."/>
            <person name="Tsai W.C."/>
            <person name="Van de Peer Y."/>
            <person name="Liu Z.J."/>
        </authorList>
    </citation>
    <scope>NUCLEOTIDE SEQUENCE [LARGE SCALE GENOMIC DNA]</scope>
    <source>
        <tissue evidence="2">The whole plant</tissue>
    </source>
</reference>
<evidence type="ECO:0000313" key="2">
    <source>
        <dbReference type="EMBL" id="PKU63955.1"/>
    </source>
</evidence>
<feature type="compositionally biased region" description="Basic residues" evidence="1">
    <location>
        <begin position="18"/>
        <end position="27"/>
    </location>
</feature>